<protein>
    <submittedName>
        <fullName evidence="5">S-layer homology domain-containing protein</fullName>
    </submittedName>
</protein>
<feature type="domain" description="SLH" evidence="4">
    <location>
        <begin position="1113"/>
        <end position="1173"/>
    </location>
</feature>
<keyword evidence="1" id="KW-0677">Repeat</keyword>
<dbReference type="Gene3D" id="2.60.220.30">
    <property type="match status" value="1"/>
</dbReference>
<evidence type="ECO:0000259" key="4">
    <source>
        <dbReference type="PROSITE" id="PS51272"/>
    </source>
</evidence>
<dbReference type="Pfam" id="PF00041">
    <property type="entry name" value="fn3"/>
    <property type="match status" value="1"/>
</dbReference>
<dbReference type="EMBL" id="JBHUEH010000009">
    <property type="protein sequence ID" value="MFD1884456.1"/>
    <property type="molecule type" value="Genomic_DNA"/>
</dbReference>
<evidence type="ECO:0000313" key="6">
    <source>
        <dbReference type="Proteomes" id="UP001597233"/>
    </source>
</evidence>
<accession>A0ABW4RDX2</accession>
<dbReference type="RefSeq" id="WP_347326217.1">
    <property type="nucleotide sequence ID" value="NZ_JBCGUH010000010.1"/>
</dbReference>
<feature type="compositionally biased region" description="Low complexity" evidence="2">
    <location>
        <begin position="869"/>
        <end position="888"/>
    </location>
</feature>
<dbReference type="Pfam" id="PF12733">
    <property type="entry name" value="Cadherin-like"/>
    <property type="match status" value="2"/>
</dbReference>
<dbReference type="PANTHER" id="PTHR43678">
    <property type="entry name" value="PUTATIVE (AFU_ORTHOLOGUE AFUA_2G00640)-RELATED"/>
    <property type="match status" value="1"/>
</dbReference>
<comment type="caution">
    <text evidence="5">The sequence shown here is derived from an EMBL/GenBank/DDBJ whole genome shotgun (WGS) entry which is preliminary data.</text>
</comment>
<dbReference type="SMART" id="SM00060">
    <property type="entry name" value="FN3"/>
    <property type="match status" value="1"/>
</dbReference>
<dbReference type="InterPro" id="IPR025883">
    <property type="entry name" value="Cadherin-like_domain"/>
</dbReference>
<dbReference type="SUPFAM" id="SSF49785">
    <property type="entry name" value="Galactose-binding domain-like"/>
    <property type="match status" value="1"/>
</dbReference>
<organism evidence="5 6">
    <name type="scientific">Paenibacillus wenxiniae</name>
    <dbReference type="NCBI Taxonomy" id="1636843"/>
    <lineage>
        <taxon>Bacteria</taxon>
        <taxon>Bacillati</taxon>
        <taxon>Bacillota</taxon>
        <taxon>Bacilli</taxon>
        <taxon>Bacillales</taxon>
        <taxon>Paenibacillaceae</taxon>
        <taxon>Paenibacillus</taxon>
    </lineage>
</organism>
<dbReference type="Proteomes" id="UP001597233">
    <property type="component" value="Unassembled WGS sequence"/>
</dbReference>
<dbReference type="InterPro" id="IPR036116">
    <property type="entry name" value="FN3_sf"/>
</dbReference>
<dbReference type="InterPro" id="IPR009459">
    <property type="entry name" value="MucBP_dom"/>
</dbReference>
<dbReference type="Pfam" id="PF06458">
    <property type="entry name" value="MucBP"/>
    <property type="match status" value="1"/>
</dbReference>
<gene>
    <name evidence="5" type="ORF">ACFSC9_02885</name>
</gene>
<feature type="region of interest" description="Disordered" evidence="2">
    <location>
        <begin position="869"/>
        <end position="895"/>
    </location>
</feature>
<dbReference type="InterPro" id="IPR013783">
    <property type="entry name" value="Ig-like_fold"/>
</dbReference>
<dbReference type="InterPro" id="IPR008979">
    <property type="entry name" value="Galactose-bd-like_sf"/>
</dbReference>
<feature type="domain" description="SLH" evidence="4">
    <location>
        <begin position="1049"/>
        <end position="1112"/>
    </location>
</feature>
<dbReference type="InterPro" id="IPR017853">
    <property type="entry name" value="GH"/>
</dbReference>
<dbReference type="InterPro" id="IPR003961">
    <property type="entry name" value="FN3_dom"/>
</dbReference>
<evidence type="ECO:0000313" key="5">
    <source>
        <dbReference type="EMBL" id="MFD1884456.1"/>
    </source>
</evidence>
<dbReference type="SUPFAM" id="SSF49265">
    <property type="entry name" value="Fibronectin type III"/>
    <property type="match status" value="1"/>
</dbReference>
<dbReference type="PANTHER" id="PTHR43678:SF1">
    <property type="entry name" value="BETA-N-ACETYLHEXOSAMINIDASE"/>
    <property type="match status" value="1"/>
</dbReference>
<name>A0ABW4RDX2_9BACL</name>
<evidence type="ECO:0000259" key="3">
    <source>
        <dbReference type="PROSITE" id="PS50853"/>
    </source>
</evidence>
<dbReference type="Gene3D" id="2.60.120.260">
    <property type="entry name" value="Galactose-binding domain-like"/>
    <property type="match status" value="1"/>
</dbReference>
<feature type="domain" description="Fibronectin type-III" evidence="3">
    <location>
        <begin position="583"/>
        <end position="666"/>
    </location>
</feature>
<dbReference type="Gene3D" id="3.20.20.80">
    <property type="entry name" value="Glycosidases"/>
    <property type="match status" value="1"/>
</dbReference>
<dbReference type="InterPro" id="IPR001119">
    <property type="entry name" value="SLH_dom"/>
</dbReference>
<dbReference type="Gene3D" id="2.60.40.10">
    <property type="entry name" value="Immunoglobulins"/>
    <property type="match status" value="1"/>
</dbReference>
<reference evidence="6" key="1">
    <citation type="journal article" date="2019" name="Int. J. Syst. Evol. Microbiol.">
        <title>The Global Catalogue of Microorganisms (GCM) 10K type strain sequencing project: providing services to taxonomists for standard genome sequencing and annotation.</title>
        <authorList>
            <consortium name="The Broad Institute Genomics Platform"/>
            <consortium name="The Broad Institute Genome Sequencing Center for Infectious Disease"/>
            <person name="Wu L."/>
            <person name="Ma J."/>
        </authorList>
    </citation>
    <scope>NUCLEOTIDE SEQUENCE [LARGE SCALE GENOMIC DNA]</scope>
    <source>
        <strain evidence="6">CCUG 54950</strain>
    </source>
</reference>
<proteinExistence type="predicted"/>
<evidence type="ECO:0000256" key="2">
    <source>
        <dbReference type="SAM" id="MobiDB-lite"/>
    </source>
</evidence>
<dbReference type="CDD" id="cd00063">
    <property type="entry name" value="FN3"/>
    <property type="match status" value="1"/>
</dbReference>
<evidence type="ECO:0000256" key="1">
    <source>
        <dbReference type="ARBA" id="ARBA00022737"/>
    </source>
</evidence>
<sequence length="1229" mass="134212">MDEYAELFKDSKYFNIGGDEFIDFNHFDRFPQLQNYARNVLGIADGTGIDTFIDYTNQVAEHMEKKGFIARIWNDGYFRDNQTERVQLKKSIQINYWTKWDSHMAPVQTFIDEGFKLVNFNDAYFYYVLGENAGYTYPTGAKIYNEWHPGLFPNISSAVKQEYNSPYPAAILGASFAIWSDTPGAQTQDQVSAGVYEPLRAMAEKSWIGEKRYSDYAAFKSVFDQIGQMPGYDRALPTASDIVDANSVGVVYIHAVDEAGQTLYTSRVFGTLGSAYTLTPDVLYGYSLQSLPANASGTFSVKGTTVNLIYNLKTDKTALQQAYDQSAAYPAGDYIAVSYQPYAQQLQQAKAILDDAKATQTTIDSMVSSVKQAQSQLIAMSKMQLYVLIQFPQAQNDAVSSSYTKYLAAIEQAKPLLIDTTASEEDVAAAVKNIIRTMKNVKPIAFNATMYKGLNDEQSIDFSPAFDGKSSTYAMINSMQQVGDTIVFHFAKPMNLSSFTVQYYPDANYGRIKQANFQVAQLVGGSLQWKTVGTLDDSKQTMTLAMNENDVQQARIVYTADSDEYTILNELSFDYNSSTDDAGIQQLRSIDTQSNRIHLQWNPVSGASSYLVYVNDDAQPIYSGSDPSFVHSGLQPNTVYTYRVMSVSNGMTSIPYFVQVKTLELIDTKLSALMIDQGQLSPAFDPSVTAYTANVSSDVYRFGFTVVKHHPLQQLTVTGVTYGSSVTADSYSYQVDIRQPQQSVTIEVYSPNGTGITSMYTLQIVRSATPWFSTKLTGLQIAGGSLTPTFSPDTLSYNVSVGSGVAQTTVTANVYDTSAALTINGQSAISGQAQSIPLNIGANVIPITIKARNGQIQTYTLLVSRQAFSDSGSGSDRSRNSSGSGSSGIVSTPEAPIVSNNGRLILHPSQSGEVRLDNTLLLSIPAGASDSPLIVTMKRLDTSEQPPTNGTVLLSPVYELLKNNPSNFIHPVTLKFTFDPKKIGANETAAIFYYGESSQRWIKVGGTVQGNEITGAVNHFTKFAVMAISKTADAPATEPTVTQPTTQPANSISFSDIQSSWAASNIKRAVALGMVKGYADGTFLPNKPVTRAEFIVMLAHALQLPTSDHTLHFKDQAQIGIWAQPAIRAAMDAKIVKGYPDDRFRPNAIITRAEMASMLAAAIQLNESSNTVSRFADETSIPAWAKASVHLLQQKGIIQGRTGHTFMPQAAATRAEAITIILNLLDASK</sequence>
<dbReference type="SUPFAM" id="SSF51445">
    <property type="entry name" value="(Trans)glycosidases"/>
    <property type="match status" value="1"/>
</dbReference>
<dbReference type="Pfam" id="PF00395">
    <property type="entry name" value="SLH"/>
    <property type="match status" value="3"/>
</dbReference>
<dbReference type="PROSITE" id="PS50853">
    <property type="entry name" value="FN3"/>
    <property type="match status" value="1"/>
</dbReference>
<dbReference type="InterPro" id="IPR052764">
    <property type="entry name" value="GH20_Enzymes"/>
</dbReference>
<dbReference type="PROSITE" id="PS51272">
    <property type="entry name" value="SLH"/>
    <property type="match status" value="3"/>
</dbReference>
<keyword evidence="6" id="KW-1185">Reference proteome</keyword>
<feature type="domain" description="SLH" evidence="4">
    <location>
        <begin position="1175"/>
        <end position="1229"/>
    </location>
</feature>
<dbReference type="Gene3D" id="3.10.20.320">
    <property type="entry name" value="Putative peptidoglycan bound protein (lpxtg motif)"/>
    <property type="match status" value="1"/>
</dbReference>